<dbReference type="AlphaFoldDB" id="A0AAQ3JW52"/>
<protein>
    <submittedName>
        <fullName evidence="1">Uncharacterized protein</fullName>
    </submittedName>
</protein>
<organism evidence="1 2">
    <name type="scientific">Canna indica</name>
    <name type="common">Indian-shot</name>
    <dbReference type="NCBI Taxonomy" id="4628"/>
    <lineage>
        <taxon>Eukaryota</taxon>
        <taxon>Viridiplantae</taxon>
        <taxon>Streptophyta</taxon>
        <taxon>Embryophyta</taxon>
        <taxon>Tracheophyta</taxon>
        <taxon>Spermatophyta</taxon>
        <taxon>Magnoliopsida</taxon>
        <taxon>Liliopsida</taxon>
        <taxon>Zingiberales</taxon>
        <taxon>Cannaceae</taxon>
        <taxon>Canna</taxon>
    </lineage>
</organism>
<accession>A0AAQ3JW52</accession>
<name>A0AAQ3JW52_9LILI</name>
<sequence>MFIPPLCTLLQKLQAGAASMTQLRKKTPHLVRASKESKHCSCGGHCDSYLIFWNYIYIYTFIFKSETIMNVIVHSDYFLGHTGNIRNVWHVLCTHNDQCLVLNDFPSRVRIIRIHVN</sequence>
<reference evidence="1 2" key="1">
    <citation type="submission" date="2023-10" db="EMBL/GenBank/DDBJ databases">
        <title>Chromosome-scale genome assembly provides insights into flower coloration mechanisms of Canna indica.</title>
        <authorList>
            <person name="Li C."/>
        </authorList>
    </citation>
    <scope>NUCLEOTIDE SEQUENCE [LARGE SCALE GENOMIC DNA]</scope>
    <source>
        <tissue evidence="1">Flower</tissue>
    </source>
</reference>
<dbReference type="Proteomes" id="UP001327560">
    <property type="component" value="Chromosome 1"/>
</dbReference>
<keyword evidence="2" id="KW-1185">Reference proteome</keyword>
<gene>
    <name evidence="1" type="ORF">Cni_G04037</name>
</gene>
<dbReference type="EMBL" id="CP136890">
    <property type="protein sequence ID" value="WOK95330.1"/>
    <property type="molecule type" value="Genomic_DNA"/>
</dbReference>
<evidence type="ECO:0000313" key="1">
    <source>
        <dbReference type="EMBL" id="WOK95330.1"/>
    </source>
</evidence>
<evidence type="ECO:0000313" key="2">
    <source>
        <dbReference type="Proteomes" id="UP001327560"/>
    </source>
</evidence>
<proteinExistence type="predicted"/>